<dbReference type="AlphaFoldDB" id="A0AAV9CYU5"/>
<proteinExistence type="predicted"/>
<name>A0AAV9CYU5_ACOCL</name>
<gene>
    <name evidence="1" type="ORF">QJS10_CPA16g00499</name>
</gene>
<evidence type="ECO:0000313" key="1">
    <source>
        <dbReference type="EMBL" id="KAK1294411.1"/>
    </source>
</evidence>
<sequence length="57" mass="6855">MGRLKVTTRRNDQHSMLLYVPSRELVQGKLINAYTRVRHIGRFYNQIIRKRAREGQE</sequence>
<comment type="caution">
    <text evidence="1">The sequence shown here is derived from an EMBL/GenBank/DDBJ whole genome shotgun (WGS) entry which is preliminary data.</text>
</comment>
<reference evidence="1" key="1">
    <citation type="journal article" date="2023" name="Nat. Commun.">
        <title>Diploid and tetraploid genomes of Acorus and the evolution of monocots.</title>
        <authorList>
            <person name="Ma L."/>
            <person name="Liu K.W."/>
            <person name="Li Z."/>
            <person name="Hsiao Y.Y."/>
            <person name="Qi Y."/>
            <person name="Fu T."/>
            <person name="Tang G.D."/>
            <person name="Zhang D."/>
            <person name="Sun W.H."/>
            <person name="Liu D.K."/>
            <person name="Li Y."/>
            <person name="Chen G.Z."/>
            <person name="Liu X.D."/>
            <person name="Liao X.Y."/>
            <person name="Jiang Y.T."/>
            <person name="Yu X."/>
            <person name="Hao Y."/>
            <person name="Huang J."/>
            <person name="Zhao X.W."/>
            <person name="Ke S."/>
            <person name="Chen Y.Y."/>
            <person name="Wu W.L."/>
            <person name="Hsu J.L."/>
            <person name="Lin Y.F."/>
            <person name="Huang M.D."/>
            <person name="Li C.Y."/>
            <person name="Huang L."/>
            <person name="Wang Z.W."/>
            <person name="Zhao X."/>
            <person name="Zhong W.Y."/>
            <person name="Peng D.H."/>
            <person name="Ahmad S."/>
            <person name="Lan S."/>
            <person name="Zhang J.S."/>
            <person name="Tsai W.C."/>
            <person name="Van de Peer Y."/>
            <person name="Liu Z.J."/>
        </authorList>
    </citation>
    <scope>NUCLEOTIDE SEQUENCE</scope>
    <source>
        <strain evidence="1">CP</strain>
    </source>
</reference>
<evidence type="ECO:0000313" key="2">
    <source>
        <dbReference type="Proteomes" id="UP001180020"/>
    </source>
</evidence>
<organism evidence="1 2">
    <name type="scientific">Acorus calamus</name>
    <name type="common">Sweet flag</name>
    <dbReference type="NCBI Taxonomy" id="4465"/>
    <lineage>
        <taxon>Eukaryota</taxon>
        <taxon>Viridiplantae</taxon>
        <taxon>Streptophyta</taxon>
        <taxon>Embryophyta</taxon>
        <taxon>Tracheophyta</taxon>
        <taxon>Spermatophyta</taxon>
        <taxon>Magnoliopsida</taxon>
        <taxon>Liliopsida</taxon>
        <taxon>Acoraceae</taxon>
        <taxon>Acorus</taxon>
    </lineage>
</organism>
<protein>
    <submittedName>
        <fullName evidence="1">Uncharacterized protein</fullName>
    </submittedName>
</protein>
<dbReference type="Proteomes" id="UP001180020">
    <property type="component" value="Unassembled WGS sequence"/>
</dbReference>
<accession>A0AAV9CYU5</accession>
<dbReference type="EMBL" id="JAUJYO010000016">
    <property type="protein sequence ID" value="KAK1294411.1"/>
    <property type="molecule type" value="Genomic_DNA"/>
</dbReference>
<keyword evidence="2" id="KW-1185">Reference proteome</keyword>
<reference evidence="1" key="2">
    <citation type="submission" date="2023-06" db="EMBL/GenBank/DDBJ databases">
        <authorList>
            <person name="Ma L."/>
            <person name="Liu K.-W."/>
            <person name="Li Z."/>
            <person name="Hsiao Y.-Y."/>
            <person name="Qi Y."/>
            <person name="Fu T."/>
            <person name="Tang G."/>
            <person name="Zhang D."/>
            <person name="Sun W.-H."/>
            <person name="Liu D.-K."/>
            <person name="Li Y."/>
            <person name="Chen G.-Z."/>
            <person name="Liu X.-D."/>
            <person name="Liao X.-Y."/>
            <person name="Jiang Y.-T."/>
            <person name="Yu X."/>
            <person name="Hao Y."/>
            <person name="Huang J."/>
            <person name="Zhao X.-W."/>
            <person name="Ke S."/>
            <person name="Chen Y.-Y."/>
            <person name="Wu W.-L."/>
            <person name="Hsu J.-L."/>
            <person name="Lin Y.-F."/>
            <person name="Huang M.-D."/>
            <person name="Li C.-Y."/>
            <person name="Huang L."/>
            <person name="Wang Z.-W."/>
            <person name="Zhao X."/>
            <person name="Zhong W.-Y."/>
            <person name="Peng D.-H."/>
            <person name="Ahmad S."/>
            <person name="Lan S."/>
            <person name="Zhang J.-S."/>
            <person name="Tsai W.-C."/>
            <person name="Van De Peer Y."/>
            <person name="Liu Z.-J."/>
        </authorList>
    </citation>
    <scope>NUCLEOTIDE SEQUENCE</scope>
    <source>
        <strain evidence="1">CP</strain>
        <tissue evidence="1">Leaves</tissue>
    </source>
</reference>